<dbReference type="InterPro" id="IPR020459">
    <property type="entry name" value="AMP-binding"/>
</dbReference>
<dbReference type="PRINTS" id="PR00154">
    <property type="entry name" value="AMPBINDING"/>
</dbReference>
<evidence type="ECO:0000256" key="1">
    <source>
        <dbReference type="ARBA" id="ARBA00022741"/>
    </source>
</evidence>
<dbReference type="Pfam" id="PF00501">
    <property type="entry name" value="AMP-binding"/>
    <property type="match status" value="1"/>
</dbReference>
<comment type="caution">
    <text evidence="4">The sequence shown here is derived from an EMBL/GenBank/DDBJ whole genome shotgun (WGS) entry which is preliminary data.</text>
</comment>
<keyword evidence="1" id="KW-0547">Nucleotide-binding</keyword>
<dbReference type="Gene3D" id="3.40.50.12780">
    <property type="entry name" value="N-terminal domain of ligase-like"/>
    <property type="match status" value="1"/>
</dbReference>
<reference evidence="4 5" key="1">
    <citation type="journal article" date="2015" name="Int. J. Syst. Evol. Microbiol.">
        <title>Carboxylicivirga linearis sp. nov., isolated from a sea cucumber culture pond.</title>
        <authorList>
            <person name="Wang F.Q."/>
            <person name="Zhou Y.X."/>
            <person name="Lin X.Z."/>
            <person name="Chen G.J."/>
            <person name="Du Z.J."/>
        </authorList>
    </citation>
    <scope>NUCLEOTIDE SEQUENCE [LARGE SCALE GENOMIC DNA]</scope>
    <source>
        <strain evidence="4 5">FB218</strain>
    </source>
</reference>
<keyword evidence="4" id="KW-0436">Ligase</keyword>
<evidence type="ECO:0000313" key="4">
    <source>
        <dbReference type="EMBL" id="MBS2097335.1"/>
    </source>
</evidence>
<dbReference type="RefSeq" id="WP_212213608.1">
    <property type="nucleotide sequence ID" value="NZ_JAGUCO010000002.1"/>
</dbReference>
<dbReference type="PROSITE" id="PS00455">
    <property type="entry name" value="AMP_BINDING"/>
    <property type="match status" value="1"/>
</dbReference>
<dbReference type="GO" id="GO:0016874">
    <property type="term" value="F:ligase activity"/>
    <property type="evidence" value="ECO:0007669"/>
    <property type="project" value="UniProtKB-KW"/>
</dbReference>
<proteinExistence type="predicted"/>
<gene>
    <name evidence="4" type="ORF">KEM10_03530</name>
</gene>
<feature type="domain" description="AMP-dependent synthetase/ligase" evidence="3">
    <location>
        <begin position="36"/>
        <end position="446"/>
    </location>
</feature>
<dbReference type="SUPFAM" id="SSF56801">
    <property type="entry name" value="Acetyl-CoA synthetase-like"/>
    <property type="match status" value="1"/>
</dbReference>
<dbReference type="PANTHER" id="PTHR43272">
    <property type="entry name" value="LONG-CHAIN-FATTY-ACID--COA LIGASE"/>
    <property type="match status" value="1"/>
</dbReference>
<keyword evidence="5" id="KW-1185">Reference proteome</keyword>
<keyword evidence="2" id="KW-0067">ATP-binding</keyword>
<evidence type="ECO:0000256" key="2">
    <source>
        <dbReference type="ARBA" id="ARBA00022840"/>
    </source>
</evidence>
<organism evidence="4 5">
    <name type="scientific">Carboxylicivirga linearis</name>
    <dbReference type="NCBI Taxonomy" id="1628157"/>
    <lineage>
        <taxon>Bacteria</taxon>
        <taxon>Pseudomonadati</taxon>
        <taxon>Bacteroidota</taxon>
        <taxon>Bacteroidia</taxon>
        <taxon>Marinilabiliales</taxon>
        <taxon>Marinilabiliaceae</taxon>
        <taxon>Carboxylicivirga</taxon>
    </lineage>
</organism>
<dbReference type="Pfam" id="PF23562">
    <property type="entry name" value="AMP-binding_C_3"/>
    <property type="match status" value="1"/>
</dbReference>
<evidence type="ECO:0000259" key="3">
    <source>
        <dbReference type="Pfam" id="PF00501"/>
    </source>
</evidence>
<name>A0ABS5JR75_9BACT</name>
<evidence type="ECO:0000313" key="5">
    <source>
        <dbReference type="Proteomes" id="UP000708576"/>
    </source>
</evidence>
<dbReference type="CDD" id="cd05907">
    <property type="entry name" value="VL_LC_FACS_like"/>
    <property type="match status" value="1"/>
</dbReference>
<dbReference type="PANTHER" id="PTHR43272:SF33">
    <property type="entry name" value="AMP-BINDING DOMAIN-CONTAINING PROTEIN-RELATED"/>
    <property type="match status" value="1"/>
</dbReference>
<dbReference type="Proteomes" id="UP000708576">
    <property type="component" value="Unassembled WGS sequence"/>
</dbReference>
<sequence>MPSQKTGYGRIKDGNTLLKSNWEKVMNEVHLAQMLRNRSEKYGQREVFRFKSEEKYKSISWFSFKEQSEKVAQFLLSHHTEINDNIGIFSNNCPQWTISDLAILSCRATVVPFYSTSTTEQLKYIVEETEMKILFVGNEEQLNRALPLLDDDSGLKKIITFSCLSSKDRRIISYAEIMKSDKDQELLTVLNKRLETATKEDLATIIYTSGTTGEPKGVMLTHHNIMASMKIHEKRLTVTTEDVSLCFLPLSHIFERGWTFFLLYSGGTNVYNENPKEIINEIAVVKPTIMCVVPRFFEKVYDGIQKKIQKQSKIQQRIFNRAVSIGHKYIEYQKDGLKAPSLLNIQRNLADQLVYKKIRKLFGGNIKYMPCSGAAITPELKRFFHAMGIFINYGYGASETTATVSCMRDDKYDFEYTGEIMPDIQVKLSPENMILVKGDTIFKGYYKKPQQTEEVLKDGWYYTGDQGLLPGNNQLHMTERIKDIIKTSTGKYVSPQKVELVLAKNELIEQTCVIGDNRQYITALIVPKHQQLVEWLHEKGEMVSDIKDALINQTAKEWFHDTLKAIQEELPCHEKVVQFALLEEPFSIENGLLTNSLKVRRKYVVQKYEELIESLY</sequence>
<dbReference type="InterPro" id="IPR000873">
    <property type="entry name" value="AMP-dep_synth/lig_dom"/>
</dbReference>
<accession>A0ABS5JR75</accession>
<dbReference type="EMBL" id="JAGUCO010000002">
    <property type="protein sequence ID" value="MBS2097335.1"/>
    <property type="molecule type" value="Genomic_DNA"/>
</dbReference>
<dbReference type="InterPro" id="IPR020845">
    <property type="entry name" value="AMP-binding_CS"/>
</dbReference>
<dbReference type="InterPro" id="IPR042099">
    <property type="entry name" value="ANL_N_sf"/>
</dbReference>
<protein>
    <submittedName>
        <fullName evidence="4">Long-chain fatty acid--CoA ligase</fullName>
    </submittedName>
</protein>